<dbReference type="PANTHER" id="PTHR34703:SF1">
    <property type="entry name" value="ANTIPORTER SUBUNIT MNHG2-RELATED"/>
    <property type="match status" value="1"/>
</dbReference>
<dbReference type="NCBIfam" id="NF009316">
    <property type="entry name" value="PRK12674.1-5"/>
    <property type="match status" value="1"/>
</dbReference>
<dbReference type="GO" id="GO:0015385">
    <property type="term" value="F:sodium:proton antiporter activity"/>
    <property type="evidence" value="ECO:0007669"/>
    <property type="project" value="TreeGrafter"/>
</dbReference>
<dbReference type="InterPro" id="IPR005133">
    <property type="entry name" value="PhaG_MnhG_YufB"/>
</dbReference>
<keyword evidence="1" id="KW-0472">Membrane</keyword>
<dbReference type="PANTHER" id="PTHR34703">
    <property type="entry name" value="ANTIPORTER SUBUNIT MNHG2-RELATED"/>
    <property type="match status" value="1"/>
</dbReference>
<evidence type="ECO:0000256" key="1">
    <source>
        <dbReference type="SAM" id="Phobius"/>
    </source>
</evidence>
<proteinExistence type="predicted"/>
<dbReference type="AlphaFoldDB" id="A0A1I6CTR1"/>
<dbReference type="EMBL" id="FOYI01000001">
    <property type="protein sequence ID" value="SFQ96566.1"/>
    <property type="molecule type" value="Genomic_DNA"/>
</dbReference>
<feature type="transmembrane region" description="Helical" evidence="1">
    <location>
        <begin position="6"/>
        <end position="26"/>
    </location>
</feature>
<dbReference type="OrthoDB" id="4427992at2"/>
<name>A0A1I6CTR1_9RHOB</name>
<dbReference type="Pfam" id="PF03334">
    <property type="entry name" value="PhaG_MnhG_YufB"/>
    <property type="match status" value="1"/>
</dbReference>
<dbReference type="RefSeq" id="WP_092075982.1">
    <property type="nucleotide sequence ID" value="NZ_FOYI01000001.1"/>
</dbReference>
<keyword evidence="3" id="KW-1185">Reference proteome</keyword>
<evidence type="ECO:0000313" key="2">
    <source>
        <dbReference type="EMBL" id="SFQ96566.1"/>
    </source>
</evidence>
<evidence type="ECO:0000313" key="3">
    <source>
        <dbReference type="Proteomes" id="UP000199302"/>
    </source>
</evidence>
<keyword evidence="1" id="KW-1133">Transmembrane helix</keyword>
<feature type="transmembrane region" description="Helical" evidence="1">
    <location>
        <begin position="69"/>
        <end position="86"/>
    </location>
</feature>
<dbReference type="Proteomes" id="UP000199302">
    <property type="component" value="Unassembled WGS sequence"/>
</dbReference>
<sequence length="133" mass="14242">MIIEIIISALIVIGGIFGLVGSFGLLKLKTTMQRLHAPTKATTLGVGGLLLASMVKAYYDKSMLSSHELLILFFLFITAPVSANFMSKAYMLLRVDEDGLPDTGSDYGWAGYDLPPADTETAHSRLGDSGPSD</sequence>
<dbReference type="NCBIfam" id="TIGR01300">
    <property type="entry name" value="CPA3_mnhG_phaG"/>
    <property type="match status" value="1"/>
</dbReference>
<keyword evidence="1" id="KW-0812">Transmembrane</keyword>
<gene>
    <name evidence="2" type="ORF">SAMN04515673_101354</name>
</gene>
<dbReference type="STRING" id="871652.SAMN04515673_101354"/>
<accession>A0A1I6CTR1</accession>
<reference evidence="2 3" key="1">
    <citation type="submission" date="2016-10" db="EMBL/GenBank/DDBJ databases">
        <authorList>
            <person name="de Groot N.N."/>
        </authorList>
    </citation>
    <scope>NUCLEOTIDE SEQUENCE [LARGE SCALE GENOMIC DNA]</scope>
    <source>
        <strain evidence="3">KMM 9023,NRIC 0796,JCM 17311,KCTC 23692</strain>
    </source>
</reference>
<protein>
    <submittedName>
        <fullName evidence="2">Multisubunit potassium/proton antiporter, PhaG subunit</fullName>
    </submittedName>
</protein>
<organism evidence="2 3">
    <name type="scientific">Poseidonocella sedimentorum</name>
    <dbReference type="NCBI Taxonomy" id="871652"/>
    <lineage>
        <taxon>Bacteria</taxon>
        <taxon>Pseudomonadati</taxon>
        <taxon>Pseudomonadota</taxon>
        <taxon>Alphaproteobacteria</taxon>
        <taxon>Rhodobacterales</taxon>
        <taxon>Roseobacteraceae</taxon>
        <taxon>Poseidonocella</taxon>
    </lineage>
</organism>